<evidence type="ECO:0000313" key="2">
    <source>
        <dbReference type="Proteomes" id="UP000000212"/>
    </source>
</evidence>
<proteinExistence type="predicted"/>
<protein>
    <submittedName>
        <fullName evidence="1">Lj928 prophage protein</fullName>
    </submittedName>
</protein>
<dbReference type="STRING" id="1234679.BN424_3278"/>
<dbReference type="KEGG" id="cml:BN424_3278"/>
<sequence>MRLGIHLNEIDFYSDYGIYVKERFIGNPNKNKITERVPFSNETLDFSLLYGSQTFEDRPLKYVLSLSEKSHTRYGVHLLEMQLTNALMAGTRGRLIDEMFPGYYFEAEVQTGPNFERFLSLGELTVDFIAYPFKKSILPEGNGEWNPFNFELDISQVTEFTVTGTQQFSLWNVGISQICPTIRASSQMQITTDSGVVFTIPAGESKSYDLMLLPGENSLYISGTGSISFVFYKEVI</sequence>
<reference evidence="2" key="1">
    <citation type="journal article" date="2013" name="Genome Announc.">
        <title>Complete Chromosome Sequence of Carnobacterium maltaromaticum LMA 28.</title>
        <authorList>
            <person name="Cailliez-Grimal C."/>
            <person name="Chaillou S."/>
            <person name="Anba-Mondoloni J."/>
            <person name="Loux V."/>
            <person name="Afzal M.I."/>
            <person name="Rahman A."/>
            <person name="Kergourlay G."/>
            <person name="Champomier-Verges M.C."/>
            <person name="Zagorec M."/>
            <person name="Dalgaard P."/>
            <person name="Leisner J.J."/>
            <person name="Prevost H."/>
            <person name="Revol-Junelles A.M."/>
            <person name="Borges F."/>
        </authorList>
    </citation>
    <scope>NUCLEOTIDE SEQUENCE</scope>
    <source>
        <strain evidence="2">LMA28</strain>
    </source>
</reference>
<name>K8E752_CARML</name>
<keyword evidence="2" id="KW-1185">Reference proteome</keyword>
<gene>
    <name evidence="1" type="ORF">BN424_3278</name>
</gene>
<dbReference type="OrthoDB" id="1907105at2"/>
<dbReference type="eggNOG" id="COG4722">
    <property type="taxonomic scope" value="Bacteria"/>
</dbReference>
<dbReference type="HOGENOM" id="CLU_095671_0_0_9"/>
<dbReference type="EMBL" id="HE999757">
    <property type="protein sequence ID" value="CCO12699.2"/>
    <property type="molecule type" value="Genomic_DNA"/>
</dbReference>
<dbReference type="Proteomes" id="UP000000212">
    <property type="component" value="Chromosome"/>
</dbReference>
<dbReference type="RefSeq" id="WP_015077672.1">
    <property type="nucleotide sequence ID" value="NC_019425.2"/>
</dbReference>
<dbReference type="AlphaFoldDB" id="K8E752"/>
<evidence type="ECO:0000313" key="1">
    <source>
        <dbReference type="EMBL" id="CCO12699.2"/>
    </source>
</evidence>
<organism evidence="1 2">
    <name type="scientific">Carnobacterium maltaromaticum LMA28</name>
    <dbReference type="NCBI Taxonomy" id="1234679"/>
    <lineage>
        <taxon>Bacteria</taxon>
        <taxon>Bacillati</taxon>
        <taxon>Bacillota</taxon>
        <taxon>Bacilli</taxon>
        <taxon>Lactobacillales</taxon>
        <taxon>Carnobacteriaceae</taxon>
        <taxon>Carnobacterium</taxon>
    </lineage>
</organism>
<accession>K8E752</accession>